<protein>
    <submittedName>
        <fullName evidence="2">Uncharacterized protein</fullName>
    </submittedName>
</protein>
<dbReference type="EMBL" id="SRLO01000026">
    <property type="protein sequence ID" value="TNN84470.1"/>
    <property type="molecule type" value="Genomic_DNA"/>
</dbReference>
<feature type="region of interest" description="Disordered" evidence="1">
    <location>
        <begin position="134"/>
        <end position="190"/>
    </location>
</feature>
<dbReference type="Proteomes" id="UP000314294">
    <property type="component" value="Unassembled WGS sequence"/>
</dbReference>
<keyword evidence="3" id="KW-1185">Reference proteome</keyword>
<accession>A0A4Z2J2P2</accession>
<comment type="caution">
    <text evidence="2">The sequence shown here is derived from an EMBL/GenBank/DDBJ whole genome shotgun (WGS) entry which is preliminary data.</text>
</comment>
<proteinExistence type="predicted"/>
<reference evidence="2 3" key="1">
    <citation type="submission" date="2019-03" db="EMBL/GenBank/DDBJ databases">
        <title>First draft genome of Liparis tanakae, snailfish: a comprehensive survey of snailfish specific genes.</title>
        <authorList>
            <person name="Kim W."/>
            <person name="Song I."/>
            <person name="Jeong J.-H."/>
            <person name="Kim D."/>
            <person name="Kim S."/>
            <person name="Ryu S."/>
            <person name="Song J.Y."/>
            <person name="Lee S.K."/>
        </authorList>
    </citation>
    <scope>NUCLEOTIDE SEQUENCE [LARGE SCALE GENOMIC DNA]</scope>
    <source>
        <tissue evidence="2">Muscle</tissue>
    </source>
</reference>
<gene>
    <name evidence="2" type="ORF">EYF80_005170</name>
</gene>
<feature type="compositionally biased region" description="Low complexity" evidence="1">
    <location>
        <begin position="134"/>
        <end position="183"/>
    </location>
</feature>
<evidence type="ECO:0000256" key="1">
    <source>
        <dbReference type="SAM" id="MobiDB-lite"/>
    </source>
</evidence>
<evidence type="ECO:0000313" key="2">
    <source>
        <dbReference type="EMBL" id="TNN84470.1"/>
    </source>
</evidence>
<dbReference type="AlphaFoldDB" id="A0A4Z2J2P2"/>
<evidence type="ECO:0000313" key="3">
    <source>
        <dbReference type="Proteomes" id="UP000314294"/>
    </source>
</evidence>
<name>A0A4Z2J2P2_9TELE</name>
<sequence>MHRWKKVRTEDTDRCVHVGVFLGEEQSTYATSKVDFKRQAEIEEEGLWSCMATGDRLQCSCMDVYLHQGGGASADSERASTCDWPAGALLPPDCSGESASSRTLTATSIVSTVVPAVISTVIVPRIPRIASRTTWTTSTTSTATSATPAAATAAAATSSSSSSSSSSATAAAAATASTTTTATIQKTMQR</sequence>
<organism evidence="2 3">
    <name type="scientific">Liparis tanakae</name>
    <name type="common">Tanaka's snailfish</name>
    <dbReference type="NCBI Taxonomy" id="230148"/>
    <lineage>
        <taxon>Eukaryota</taxon>
        <taxon>Metazoa</taxon>
        <taxon>Chordata</taxon>
        <taxon>Craniata</taxon>
        <taxon>Vertebrata</taxon>
        <taxon>Euteleostomi</taxon>
        <taxon>Actinopterygii</taxon>
        <taxon>Neopterygii</taxon>
        <taxon>Teleostei</taxon>
        <taxon>Neoteleostei</taxon>
        <taxon>Acanthomorphata</taxon>
        <taxon>Eupercaria</taxon>
        <taxon>Perciformes</taxon>
        <taxon>Cottioidei</taxon>
        <taxon>Cottales</taxon>
        <taxon>Liparidae</taxon>
        <taxon>Liparis</taxon>
    </lineage>
</organism>